<evidence type="ECO:0000256" key="1">
    <source>
        <dbReference type="HAMAP-Rule" id="MF_01408"/>
    </source>
</evidence>
<dbReference type="InterPro" id="IPR003669">
    <property type="entry name" value="Thymidylate_synthase_ThyX"/>
</dbReference>
<comment type="cofactor">
    <cofactor evidence="1">
        <name>FAD</name>
        <dbReference type="ChEBI" id="CHEBI:57692"/>
    </cofactor>
    <text evidence="1">Binds 4 FAD per tetramer. Each FAD binding site is formed by three monomers.</text>
</comment>
<feature type="binding site" description="in other chain" evidence="1">
    <location>
        <begin position="87"/>
        <end position="91"/>
    </location>
    <ligand>
        <name>dUMP</name>
        <dbReference type="ChEBI" id="CHEBI:246422"/>
        <note>ligand shared between dimeric partners</note>
    </ligand>
</feature>
<organism evidence="2 3">
    <name type="scientific">Neomoorella humiferrea</name>
    <dbReference type="NCBI Taxonomy" id="676965"/>
    <lineage>
        <taxon>Bacteria</taxon>
        <taxon>Bacillati</taxon>
        <taxon>Bacillota</taxon>
        <taxon>Clostridia</taxon>
        <taxon>Neomoorellales</taxon>
        <taxon>Neomoorellaceae</taxon>
        <taxon>Neomoorella</taxon>
    </lineage>
</organism>
<reference evidence="2 3" key="1">
    <citation type="submission" date="2018-03" db="EMBL/GenBank/DDBJ databases">
        <title>Genome sequence of Moorella humiferrea DSM 23265.</title>
        <authorList>
            <person name="Poehlein A."/>
            <person name="Daniel R."/>
        </authorList>
    </citation>
    <scope>NUCLEOTIDE SEQUENCE [LARGE SCALE GENOMIC DNA]</scope>
    <source>
        <strain evidence="2 3">DSM 23265</strain>
    </source>
</reference>
<dbReference type="EC" id="2.1.1.148" evidence="1"/>
<dbReference type="GO" id="GO:0006231">
    <property type="term" value="P:dTMP biosynthetic process"/>
    <property type="evidence" value="ECO:0007669"/>
    <property type="project" value="UniProtKB-UniRule"/>
</dbReference>
<comment type="caution">
    <text evidence="2">The sequence shown here is derived from an EMBL/GenBank/DDBJ whole genome shotgun (WGS) entry which is preliminary data.</text>
</comment>
<dbReference type="GO" id="GO:0070402">
    <property type="term" value="F:NADPH binding"/>
    <property type="evidence" value="ECO:0007669"/>
    <property type="project" value="TreeGrafter"/>
</dbReference>
<protein>
    <recommendedName>
        <fullName evidence="1">Flavin-dependent thymidylate synthase</fullName>
        <shortName evidence="1">FDTS</shortName>
        <ecNumber evidence="1">2.1.1.148</ecNumber>
    </recommendedName>
    <alternativeName>
        <fullName evidence="1">FAD-dependent thymidylate synthase</fullName>
    </alternativeName>
    <alternativeName>
        <fullName evidence="1">Thymidylate synthase ThyX</fullName>
        <shortName evidence="1">TS</shortName>
        <shortName evidence="1">TSase</shortName>
    </alternativeName>
</protein>
<gene>
    <name evidence="1 2" type="primary">thyX</name>
    <name evidence="2" type="ORF">MOHU_13110</name>
</gene>
<comment type="similarity">
    <text evidence="1">Belongs to the thymidylate synthase ThyX family.</text>
</comment>
<name>A0A2T0AS37_9FIRM</name>
<evidence type="ECO:0000313" key="2">
    <source>
        <dbReference type="EMBL" id="PRR72889.1"/>
    </source>
</evidence>
<dbReference type="GO" id="GO:0004799">
    <property type="term" value="F:thymidylate synthase activity"/>
    <property type="evidence" value="ECO:0007669"/>
    <property type="project" value="TreeGrafter"/>
</dbReference>
<accession>A0A2T0AS37</accession>
<feature type="binding site" evidence="1">
    <location>
        <begin position="79"/>
        <end position="81"/>
    </location>
    <ligand>
        <name>FAD</name>
        <dbReference type="ChEBI" id="CHEBI:57692"/>
        <note>ligand shared between neighboring subunits</note>
    </ligand>
</feature>
<keyword evidence="1 2" id="KW-0808">Transferase</keyword>
<dbReference type="InterPro" id="IPR036098">
    <property type="entry name" value="Thymidylate_synthase_ThyX_sf"/>
</dbReference>
<dbReference type="GO" id="GO:0006235">
    <property type="term" value="P:dTTP biosynthetic process"/>
    <property type="evidence" value="ECO:0007669"/>
    <property type="project" value="UniProtKB-UniRule"/>
</dbReference>
<dbReference type="PROSITE" id="PS51331">
    <property type="entry name" value="THYX"/>
    <property type="match status" value="1"/>
</dbReference>
<dbReference type="PANTHER" id="PTHR34934:SF1">
    <property type="entry name" value="FLAVIN-DEPENDENT THYMIDYLATE SYNTHASE"/>
    <property type="match status" value="1"/>
</dbReference>
<dbReference type="NCBIfam" id="TIGR02170">
    <property type="entry name" value="thyX"/>
    <property type="match status" value="1"/>
</dbReference>
<keyword evidence="1" id="KW-0545">Nucleotide biosynthesis</keyword>
<keyword evidence="1" id="KW-0521">NADP</keyword>
<dbReference type="CDD" id="cd20175">
    <property type="entry name" value="ThyX"/>
    <property type="match status" value="1"/>
</dbReference>
<dbReference type="Proteomes" id="UP000238415">
    <property type="component" value="Unassembled WGS sequence"/>
</dbReference>
<feature type="active site" description="Involved in ionization of N3 of dUMP, leading to its activation" evidence="1">
    <location>
        <position position="167"/>
    </location>
</feature>
<dbReference type="RefSeq" id="WP_106005288.1">
    <property type="nucleotide sequence ID" value="NZ_CP136419.1"/>
</dbReference>
<proteinExistence type="inferred from homology"/>
<dbReference type="SUPFAM" id="SSF69796">
    <property type="entry name" value="Thymidylate synthase-complementing protein Thy1"/>
    <property type="match status" value="1"/>
</dbReference>
<comment type="pathway">
    <text evidence="1">Pyrimidine metabolism; dTTP biosynthesis.</text>
</comment>
<keyword evidence="1" id="KW-0285">Flavoprotein</keyword>
<dbReference type="HAMAP" id="MF_01408">
    <property type="entry name" value="ThyX"/>
    <property type="match status" value="1"/>
</dbReference>
<dbReference type="AlphaFoldDB" id="A0A2T0AS37"/>
<keyword evidence="3" id="KW-1185">Reference proteome</keyword>
<feature type="binding site" evidence="1">
    <location>
        <begin position="76"/>
        <end position="79"/>
    </location>
    <ligand>
        <name>dUMP</name>
        <dbReference type="ChEBI" id="CHEBI:246422"/>
        <note>ligand shared between dimeric partners</note>
    </ligand>
</feature>
<dbReference type="PANTHER" id="PTHR34934">
    <property type="entry name" value="FLAVIN-DEPENDENT THYMIDYLATE SYNTHASE"/>
    <property type="match status" value="1"/>
</dbReference>
<dbReference type="EMBL" id="PVXM01000025">
    <property type="protein sequence ID" value="PRR72889.1"/>
    <property type="molecule type" value="Genomic_DNA"/>
</dbReference>
<feature type="binding site" evidence="1">
    <location>
        <position position="55"/>
    </location>
    <ligand>
        <name>FAD</name>
        <dbReference type="ChEBI" id="CHEBI:57692"/>
        <note>ligand shared between neighboring subunits</note>
    </ligand>
</feature>
<comment type="subunit">
    <text evidence="1">Homotetramer.</text>
</comment>
<feature type="binding site" description="in other chain" evidence="1">
    <location>
        <position position="140"/>
    </location>
    <ligand>
        <name>dUMP</name>
        <dbReference type="ChEBI" id="CHEBI:246422"/>
        <note>ligand shared between dimeric partners</note>
    </ligand>
</feature>
<feature type="binding site" evidence="1">
    <location>
        <begin position="156"/>
        <end position="158"/>
    </location>
    <ligand>
        <name>FAD</name>
        <dbReference type="ChEBI" id="CHEBI:57692"/>
        <note>ligand shared between neighboring subunits</note>
    </ligand>
</feature>
<dbReference type="GO" id="GO:0050660">
    <property type="term" value="F:flavin adenine dinucleotide binding"/>
    <property type="evidence" value="ECO:0007669"/>
    <property type="project" value="UniProtKB-UniRule"/>
</dbReference>
<dbReference type="Pfam" id="PF02511">
    <property type="entry name" value="Thy1"/>
    <property type="match status" value="1"/>
</dbReference>
<feature type="binding site" evidence="1">
    <location>
        <position position="162"/>
    </location>
    <ligand>
        <name>FAD</name>
        <dbReference type="ChEBI" id="CHEBI:57692"/>
        <note>ligand shared between neighboring subunits</note>
    </ligand>
</feature>
<keyword evidence="1" id="KW-0274">FAD</keyword>
<dbReference type="Gene3D" id="3.30.1360.170">
    <property type="match status" value="1"/>
</dbReference>
<feature type="binding site" evidence="1">
    <location>
        <position position="87"/>
    </location>
    <ligand>
        <name>FAD</name>
        <dbReference type="ChEBI" id="CHEBI:57692"/>
        <note>ligand shared between neighboring subunits</note>
    </ligand>
</feature>
<sequence length="229" mass="26190">MQVELISHTPEPERLVAAAARLCYSPRGAGQLLAAMSREEVDKLLRLLISRGHDSPLEHITFTFAIEGVSRVLTHQLVRHRMASYSQKSQRYVNEDGFEFIIPPSIAAVPAALARYQECMKVLQRAYHELQELVPREDARYLLPNACETKLVCTFNARSLFNFFRLRCCRRAQWEIRELALKMREEVRKVAPLIFSYAGPSCETEGVCYEGSASCGRAAVVRRRVREEM</sequence>
<comment type="function">
    <text evidence="1">Catalyzes the reductive methylation of 2'-deoxyuridine-5'-monophosphate (dUMP) to 2'-deoxythymidine-5'-monophosphate (dTMP) while utilizing 5,10-methylenetetrahydrofolate (mTHF) as the methyl donor, and NADPH and FADH(2) as the reductant.</text>
</comment>
<dbReference type="OrthoDB" id="9780625at2"/>
<dbReference type="GO" id="GO:0050797">
    <property type="term" value="F:thymidylate synthase (FAD) activity"/>
    <property type="evidence" value="ECO:0007669"/>
    <property type="project" value="UniProtKB-UniRule"/>
</dbReference>
<dbReference type="UniPathway" id="UPA00575"/>
<evidence type="ECO:0000313" key="3">
    <source>
        <dbReference type="Proteomes" id="UP000238415"/>
    </source>
</evidence>
<feature type="binding site" evidence="1">
    <location>
        <position position="167"/>
    </location>
    <ligand>
        <name>dUMP</name>
        <dbReference type="ChEBI" id="CHEBI:246422"/>
        <note>ligand shared between dimeric partners</note>
    </ligand>
</feature>
<keyword evidence="1 2" id="KW-0489">Methyltransferase</keyword>
<dbReference type="GO" id="GO:0032259">
    <property type="term" value="P:methylation"/>
    <property type="evidence" value="ECO:0007669"/>
    <property type="project" value="UniProtKB-KW"/>
</dbReference>
<comment type="catalytic activity">
    <reaction evidence="1">
        <text>dUMP + (6R)-5,10-methylene-5,6,7,8-tetrahydrofolate + NADPH + H(+) = dTMP + (6S)-5,6,7,8-tetrahydrofolate + NADP(+)</text>
        <dbReference type="Rhea" id="RHEA:29043"/>
        <dbReference type="ChEBI" id="CHEBI:15378"/>
        <dbReference type="ChEBI" id="CHEBI:15636"/>
        <dbReference type="ChEBI" id="CHEBI:57453"/>
        <dbReference type="ChEBI" id="CHEBI:57783"/>
        <dbReference type="ChEBI" id="CHEBI:58349"/>
        <dbReference type="ChEBI" id="CHEBI:63528"/>
        <dbReference type="ChEBI" id="CHEBI:246422"/>
        <dbReference type="EC" id="2.1.1.148"/>
    </reaction>
</comment>